<name>A0A9D1CNA3_9FIRM</name>
<dbReference type="PANTHER" id="PTHR30290:SF83">
    <property type="entry name" value="ABC TRANSPORTER SUBSTRATE-BINDING PROTEIN"/>
    <property type="match status" value="1"/>
</dbReference>
<dbReference type="EMBL" id="DVFK01000089">
    <property type="protein sequence ID" value="HIQ68164.1"/>
    <property type="molecule type" value="Genomic_DNA"/>
</dbReference>
<reference evidence="4" key="2">
    <citation type="journal article" date="2021" name="PeerJ">
        <title>Extensive microbial diversity within the chicken gut microbiome revealed by metagenomics and culture.</title>
        <authorList>
            <person name="Gilroy R."/>
            <person name="Ravi A."/>
            <person name="Getino M."/>
            <person name="Pursley I."/>
            <person name="Horton D.L."/>
            <person name="Alikhan N.F."/>
            <person name="Baker D."/>
            <person name="Gharbi K."/>
            <person name="Hall N."/>
            <person name="Watson M."/>
            <person name="Adriaenssens E.M."/>
            <person name="Foster-Nyarko E."/>
            <person name="Jarju S."/>
            <person name="Secka A."/>
            <person name="Antonio M."/>
            <person name="Oren A."/>
            <person name="Chaudhuri R.R."/>
            <person name="La Ragione R."/>
            <person name="Hildebrand F."/>
            <person name="Pallen M.J."/>
        </authorList>
    </citation>
    <scope>NUCLEOTIDE SEQUENCE</scope>
    <source>
        <strain evidence="4">13361</strain>
    </source>
</reference>
<dbReference type="Gene3D" id="3.40.190.10">
    <property type="entry name" value="Periplasmic binding protein-like II"/>
    <property type="match status" value="2"/>
</dbReference>
<accession>A0A9D1CNA3</accession>
<organism evidence="4 5">
    <name type="scientific">Candidatus Faecousia excrementigallinarum</name>
    <dbReference type="NCBI Taxonomy" id="2840806"/>
    <lineage>
        <taxon>Bacteria</taxon>
        <taxon>Bacillati</taxon>
        <taxon>Bacillota</taxon>
        <taxon>Clostridia</taxon>
        <taxon>Eubacteriales</taxon>
        <taxon>Oscillospiraceae</taxon>
        <taxon>Faecousia</taxon>
    </lineage>
</organism>
<proteinExistence type="predicted"/>
<evidence type="ECO:0000313" key="5">
    <source>
        <dbReference type="Proteomes" id="UP000886796"/>
    </source>
</evidence>
<dbReference type="InterPro" id="IPR000914">
    <property type="entry name" value="SBP_5_dom"/>
</dbReference>
<evidence type="ECO:0000256" key="1">
    <source>
        <dbReference type="SAM" id="MobiDB-lite"/>
    </source>
</evidence>
<reference evidence="4" key="1">
    <citation type="submission" date="2020-10" db="EMBL/GenBank/DDBJ databases">
        <authorList>
            <person name="Gilroy R."/>
        </authorList>
    </citation>
    <scope>NUCLEOTIDE SEQUENCE</scope>
    <source>
        <strain evidence="4">13361</strain>
    </source>
</reference>
<dbReference type="Proteomes" id="UP000886796">
    <property type="component" value="Unassembled WGS sequence"/>
</dbReference>
<comment type="caution">
    <text evidence="4">The sequence shown here is derived from an EMBL/GenBank/DDBJ whole genome shotgun (WGS) entry which is preliminary data.</text>
</comment>
<feature type="domain" description="Solute-binding protein family 5" evidence="3">
    <location>
        <begin position="288"/>
        <end position="696"/>
    </location>
</feature>
<feature type="compositionally biased region" description="Polar residues" evidence="1">
    <location>
        <begin position="26"/>
        <end position="42"/>
    </location>
</feature>
<dbReference type="AlphaFoldDB" id="A0A9D1CNA3"/>
<dbReference type="PANTHER" id="PTHR30290">
    <property type="entry name" value="PERIPLASMIC BINDING COMPONENT OF ABC TRANSPORTER"/>
    <property type="match status" value="1"/>
</dbReference>
<feature type="region of interest" description="Disordered" evidence="1">
    <location>
        <begin position="23"/>
        <end position="45"/>
    </location>
</feature>
<dbReference type="PROSITE" id="PS51257">
    <property type="entry name" value="PROKAR_LIPOPROTEIN"/>
    <property type="match status" value="1"/>
</dbReference>
<feature type="signal peptide" evidence="2">
    <location>
        <begin position="1"/>
        <end position="21"/>
    </location>
</feature>
<dbReference type="InterPro" id="IPR039424">
    <property type="entry name" value="SBP_5"/>
</dbReference>
<sequence>MKKLLALLLAAALVLSMAACAKPQGTDDTTAPSDSGTETTQGAEAGKYTYTDSVVSLATNWNPHSYQTNDDAYPQNYIASGLYSFVFNDEHHPVEGFEPFTTYAVIPEMAAEEPVDVTEEIKASHPEFGIPESATSGFAYTIKLNPNATFDDGTPIKAVDYVESMKRLLDPRLLNYRAADYFGSADLSIVGAEQYYYSLTQTLYEKLAYADAEALMAEGKDVYIDVYAFWNASSEYTDAEGNALPQYVSVNDETVYGENMDDAFSGKMLITDYASYFADGSNPLYQALNNDNYNEDYASTYDSLVGCFASDEYEITLVLEKSLSGFYLLYALSSNWLVKTDLYDSCIKETEGVWSCNYNTSLETTCSYGPYKMSSYQADKAMHFVKNDAWYGWTDGQHVYTDPTDGKEYTMYQTTEIDTQKVTEAGTNKMMFLKGQLMTYGLQAEDMATYRNSEYCYSSPADTIFFLILNGHKESIGKREKDASFDQATTDLESMTLQSFRKAIAVSYDRELFAATVSPARSGAYAIIGNTYIYDPASGATYRETDAAKQVLCDFYGVDTSKYADLDAAVDSITGYDPELAKELFAEAFKEALEAGYVTDKDGDGICDQTVTIEYCMSEDSDFMTKTIDYLNEKMNEATEGTPYAGKIQFVKSAPYGNDWSNKIREGMSDTVLAGWTGARMNPFGLTDLYVNPSRAYDAKWFNPNQHELTINIDGKDLTMNLTEWSDALNGVVVNVDGVDYNFGDGQVDVETRVQILAAFEGTILGTYDYLPMLQDGSMFLLTQKAYYVVDDYNGLLERGGIQYLKYNYDDAEWASYVKEQGGELKY</sequence>
<feature type="chain" id="PRO_5039359639" description="Solute-binding protein family 5 domain-containing protein" evidence="2">
    <location>
        <begin position="22"/>
        <end position="827"/>
    </location>
</feature>
<protein>
    <recommendedName>
        <fullName evidence="3">Solute-binding protein family 5 domain-containing protein</fullName>
    </recommendedName>
</protein>
<keyword evidence="2" id="KW-0732">Signal</keyword>
<evidence type="ECO:0000259" key="3">
    <source>
        <dbReference type="Pfam" id="PF00496"/>
    </source>
</evidence>
<gene>
    <name evidence="4" type="ORF">IAB74_06620</name>
</gene>
<dbReference type="GO" id="GO:0015833">
    <property type="term" value="P:peptide transport"/>
    <property type="evidence" value="ECO:0007669"/>
    <property type="project" value="TreeGrafter"/>
</dbReference>
<evidence type="ECO:0000256" key="2">
    <source>
        <dbReference type="SAM" id="SignalP"/>
    </source>
</evidence>
<dbReference type="Pfam" id="PF00496">
    <property type="entry name" value="SBP_bac_5"/>
    <property type="match status" value="1"/>
</dbReference>
<evidence type="ECO:0000313" key="4">
    <source>
        <dbReference type="EMBL" id="HIQ68164.1"/>
    </source>
</evidence>
<dbReference type="SUPFAM" id="SSF53850">
    <property type="entry name" value="Periplasmic binding protein-like II"/>
    <property type="match status" value="1"/>
</dbReference>
<dbReference type="GO" id="GO:1904680">
    <property type="term" value="F:peptide transmembrane transporter activity"/>
    <property type="evidence" value="ECO:0007669"/>
    <property type="project" value="TreeGrafter"/>
</dbReference>
<dbReference type="Gene3D" id="3.10.105.10">
    <property type="entry name" value="Dipeptide-binding Protein, Domain 3"/>
    <property type="match status" value="1"/>
</dbReference>